<gene>
    <name evidence="1" type="ORF">MILVUS5_LOCUS7514</name>
</gene>
<sequence length="102" mass="11381">MFGRGGFLIGVVFIPGSDLTATLRNLPHRLTHRSSFFTSAISIAGGYDFLSMSSSAIPSSSSSIVTFILHLGRRRLDRDLSLTQRLLRYSLYLHHCPRLSRV</sequence>
<evidence type="ECO:0000313" key="2">
    <source>
        <dbReference type="Proteomes" id="UP001177021"/>
    </source>
</evidence>
<comment type="caution">
    <text evidence="1">The sequence shown here is derived from an EMBL/GenBank/DDBJ whole genome shotgun (WGS) entry which is preliminary data.</text>
</comment>
<proteinExistence type="predicted"/>
<dbReference type="EMBL" id="CASHSV030000013">
    <property type="protein sequence ID" value="CAJ2637119.1"/>
    <property type="molecule type" value="Genomic_DNA"/>
</dbReference>
<keyword evidence="2" id="KW-1185">Reference proteome</keyword>
<evidence type="ECO:0000313" key="1">
    <source>
        <dbReference type="EMBL" id="CAJ2637119.1"/>
    </source>
</evidence>
<dbReference type="Proteomes" id="UP001177021">
    <property type="component" value="Unassembled WGS sequence"/>
</dbReference>
<accession>A0ACB0IZ93</accession>
<organism evidence="1 2">
    <name type="scientific">Trifolium pratense</name>
    <name type="common">Red clover</name>
    <dbReference type="NCBI Taxonomy" id="57577"/>
    <lineage>
        <taxon>Eukaryota</taxon>
        <taxon>Viridiplantae</taxon>
        <taxon>Streptophyta</taxon>
        <taxon>Embryophyta</taxon>
        <taxon>Tracheophyta</taxon>
        <taxon>Spermatophyta</taxon>
        <taxon>Magnoliopsida</taxon>
        <taxon>eudicotyledons</taxon>
        <taxon>Gunneridae</taxon>
        <taxon>Pentapetalae</taxon>
        <taxon>rosids</taxon>
        <taxon>fabids</taxon>
        <taxon>Fabales</taxon>
        <taxon>Fabaceae</taxon>
        <taxon>Papilionoideae</taxon>
        <taxon>50 kb inversion clade</taxon>
        <taxon>NPAAA clade</taxon>
        <taxon>Hologalegina</taxon>
        <taxon>IRL clade</taxon>
        <taxon>Trifolieae</taxon>
        <taxon>Trifolium</taxon>
    </lineage>
</organism>
<protein>
    <submittedName>
        <fullName evidence="1">Uncharacterized protein</fullName>
    </submittedName>
</protein>
<name>A0ACB0IZ93_TRIPR</name>
<reference evidence="1" key="1">
    <citation type="submission" date="2023-10" db="EMBL/GenBank/DDBJ databases">
        <authorList>
            <person name="Rodriguez Cubillos JULIANA M."/>
            <person name="De Vega J."/>
        </authorList>
    </citation>
    <scope>NUCLEOTIDE SEQUENCE</scope>
</reference>